<organism evidence="1 2">
    <name type="scientific">Blattamonas nauphoetae</name>
    <dbReference type="NCBI Taxonomy" id="2049346"/>
    <lineage>
        <taxon>Eukaryota</taxon>
        <taxon>Metamonada</taxon>
        <taxon>Preaxostyla</taxon>
        <taxon>Oxymonadida</taxon>
        <taxon>Blattamonas</taxon>
    </lineage>
</organism>
<proteinExistence type="predicted"/>
<comment type="caution">
    <text evidence="1">The sequence shown here is derived from an EMBL/GenBank/DDBJ whole genome shotgun (WGS) entry which is preliminary data.</text>
</comment>
<sequence length="90" mass="9811">MTPFDTTINTSPGSLCPDCSDFVCWDEKETGTEDEKAVVFRSLVATLMLQPTLDVSLVGLSDRPKVSVSVSSKNFKGSDLDISFNCELFP</sequence>
<reference evidence="1 2" key="1">
    <citation type="journal article" date="2022" name="bioRxiv">
        <title>Genomics of Preaxostyla Flagellates Illuminates Evolutionary Transitions and the Path Towards Mitochondrial Loss.</title>
        <authorList>
            <person name="Novak L.V.F."/>
            <person name="Treitli S.C."/>
            <person name="Pyrih J."/>
            <person name="Halakuc P."/>
            <person name="Pipaliya S.V."/>
            <person name="Vacek V."/>
            <person name="Brzon O."/>
            <person name="Soukal P."/>
            <person name="Eme L."/>
            <person name="Dacks J.B."/>
            <person name="Karnkowska A."/>
            <person name="Elias M."/>
            <person name="Hampl V."/>
        </authorList>
    </citation>
    <scope>NUCLEOTIDE SEQUENCE [LARGE SCALE GENOMIC DNA]</scope>
    <source>
        <strain evidence="1">NAU3</strain>
        <tissue evidence="1">Gut</tissue>
    </source>
</reference>
<gene>
    <name evidence="1" type="ORF">BLNAU_20130</name>
</gene>
<name>A0ABQ9WZM2_9EUKA</name>
<dbReference type="EMBL" id="JARBJD010000278">
    <property type="protein sequence ID" value="KAK2944954.1"/>
    <property type="molecule type" value="Genomic_DNA"/>
</dbReference>
<protein>
    <submittedName>
        <fullName evidence="1">Uncharacterized protein</fullName>
    </submittedName>
</protein>
<keyword evidence="2" id="KW-1185">Reference proteome</keyword>
<evidence type="ECO:0000313" key="1">
    <source>
        <dbReference type="EMBL" id="KAK2944954.1"/>
    </source>
</evidence>
<dbReference type="Proteomes" id="UP001281761">
    <property type="component" value="Unassembled WGS sequence"/>
</dbReference>
<evidence type="ECO:0000313" key="2">
    <source>
        <dbReference type="Proteomes" id="UP001281761"/>
    </source>
</evidence>
<accession>A0ABQ9WZM2</accession>